<comment type="caution">
    <text evidence="2">The sequence shown here is derived from an EMBL/GenBank/DDBJ whole genome shotgun (WGS) entry which is preliminary data.</text>
</comment>
<dbReference type="RefSeq" id="WP_315727033.1">
    <property type="nucleotide sequence ID" value="NZ_JAVUPU010000006.1"/>
</dbReference>
<dbReference type="InterPro" id="IPR035959">
    <property type="entry name" value="RutC-like_sf"/>
</dbReference>
<feature type="domain" description="Endoribonuclease L-PSP/chorismate mutase-like" evidence="1">
    <location>
        <begin position="14"/>
        <end position="140"/>
    </location>
</feature>
<name>A0ABU3Q9E8_9SPHN</name>
<evidence type="ECO:0000313" key="2">
    <source>
        <dbReference type="EMBL" id="MDT9599937.1"/>
    </source>
</evidence>
<dbReference type="PANTHER" id="PTHR43760:SF1">
    <property type="entry name" value="ENDORIBONUCLEASE L-PSP_CHORISMATE MUTASE-LIKE DOMAIN-CONTAINING PROTEIN"/>
    <property type="match status" value="1"/>
</dbReference>
<accession>A0ABU3Q9E8</accession>
<organism evidence="2 3">
    <name type="scientific">Sphingosinicella rhizophila</name>
    <dbReference type="NCBI Taxonomy" id="3050082"/>
    <lineage>
        <taxon>Bacteria</taxon>
        <taxon>Pseudomonadati</taxon>
        <taxon>Pseudomonadota</taxon>
        <taxon>Alphaproteobacteria</taxon>
        <taxon>Sphingomonadales</taxon>
        <taxon>Sphingosinicellaceae</taxon>
        <taxon>Sphingosinicella</taxon>
    </lineage>
</organism>
<dbReference type="InterPro" id="IPR013813">
    <property type="entry name" value="Endoribo_LPSP/chorism_mut-like"/>
</dbReference>
<dbReference type="Proteomes" id="UP001259572">
    <property type="component" value="Unassembled WGS sequence"/>
</dbReference>
<dbReference type="Gene3D" id="3.30.1330.40">
    <property type="entry name" value="RutC-like"/>
    <property type="match status" value="1"/>
</dbReference>
<evidence type="ECO:0000259" key="1">
    <source>
        <dbReference type="Pfam" id="PF14588"/>
    </source>
</evidence>
<sequence>MTDHDEEQSHVIERLGELGLTLPVPSRPAANYRPYRLAGTMLHIAGQLPLVHNVPKYVGEVPTTLTIEDAIDAARLCALNLTAQIGAALDGEFGRVEAILKINGFIRSPAEFTSHARIMDGASDLLAALFGLRGAHARTSVGVASLPRGAPIELDAIVAVRA</sequence>
<dbReference type="Pfam" id="PF14588">
    <property type="entry name" value="YjgF_endoribonc"/>
    <property type="match status" value="1"/>
</dbReference>
<gene>
    <name evidence="2" type="ORF">RQX22_13325</name>
</gene>
<keyword evidence="3" id="KW-1185">Reference proteome</keyword>
<dbReference type="PANTHER" id="PTHR43760">
    <property type="entry name" value="ENDORIBONUCLEASE-RELATED"/>
    <property type="match status" value="1"/>
</dbReference>
<dbReference type="SUPFAM" id="SSF55298">
    <property type="entry name" value="YjgF-like"/>
    <property type="match status" value="1"/>
</dbReference>
<proteinExistence type="predicted"/>
<protein>
    <submittedName>
        <fullName evidence="2">RidA family protein</fullName>
    </submittedName>
</protein>
<reference evidence="2 3" key="1">
    <citation type="submission" date="2023-05" db="EMBL/GenBank/DDBJ databases">
        <authorList>
            <person name="Guo Y."/>
        </authorList>
    </citation>
    <scope>NUCLEOTIDE SEQUENCE [LARGE SCALE GENOMIC DNA]</scope>
    <source>
        <strain evidence="2 3">GR2756</strain>
    </source>
</reference>
<dbReference type="EMBL" id="JAVUPU010000006">
    <property type="protein sequence ID" value="MDT9599937.1"/>
    <property type="molecule type" value="Genomic_DNA"/>
</dbReference>
<dbReference type="CDD" id="cd02199">
    <property type="entry name" value="YjgF_YER057c_UK114_like_1"/>
    <property type="match status" value="1"/>
</dbReference>
<evidence type="ECO:0000313" key="3">
    <source>
        <dbReference type="Proteomes" id="UP001259572"/>
    </source>
</evidence>